<name>A0A0E9WEP8_ANGAN</name>
<protein>
    <submittedName>
        <fullName evidence="1">Uncharacterized protein</fullName>
    </submittedName>
</protein>
<reference evidence="1" key="1">
    <citation type="submission" date="2014-11" db="EMBL/GenBank/DDBJ databases">
        <authorList>
            <person name="Amaro Gonzalez C."/>
        </authorList>
    </citation>
    <scope>NUCLEOTIDE SEQUENCE</scope>
</reference>
<evidence type="ECO:0000313" key="1">
    <source>
        <dbReference type="EMBL" id="JAH88761.1"/>
    </source>
</evidence>
<accession>A0A0E9WEP8</accession>
<dbReference type="AlphaFoldDB" id="A0A0E9WEP8"/>
<proteinExistence type="predicted"/>
<sequence>MFLTEHSNADVTITTESSGLGVLRTLTRREKTSTGCMVWCSVQNMWVNYNGMTAVSLQMRD</sequence>
<organism evidence="1">
    <name type="scientific">Anguilla anguilla</name>
    <name type="common">European freshwater eel</name>
    <name type="synonym">Muraena anguilla</name>
    <dbReference type="NCBI Taxonomy" id="7936"/>
    <lineage>
        <taxon>Eukaryota</taxon>
        <taxon>Metazoa</taxon>
        <taxon>Chordata</taxon>
        <taxon>Craniata</taxon>
        <taxon>Vertebrata</taxon>
        <taxon>Euteleostomi</taxon>
        <taxon>Actinopterygii</taxon>
        <taxon>Neopterygii</taxon>
        <taxon>Teleostei</taxon>
        <taxon>Anguilliformes</taxon>
        <taxon>Anguillidae</taxon>
        <taxon>Anguilla</taxon>
    </lineage>
</organism>
<reference evidence="1" key="2">
    <citation type="journal article" date="2015" name="Fish Shellfish Immunol.">
        <title>Early steps in the European eel (Anguilla anguilla)-Vibrio vulnificus interaction in the gills: Role of the RtxA13 toxin.</title>
        <authorList>
            <person name="Callol A."/>
            <person name="Pajuelo D."/>
            <person name="Ebbesson L."/>
            <person name="Teles M."/>
            <person name="MacKenzie S."/>
            <person name="Amaro C."/>
        </authorList>
    </citation>
    <scope>NUCLEOTIDE SEQUENCE</scope>
</reference>
<dbReference type="EMBL" id="GBXM01019816">
    <property type="protein sequence ID" value="JAH88761.1"/>
    <property type="molecule type" value="Transcribed_RNA"/>
</dbReference>